<dbReference type="Gene3D" id="1.25.40.10">
    <property type="entry name" value="Tetratricopeptide repeat domain"/>
    <property type="match status" value="2"/>
</dbReference>
<dbReference type="Gene3D" id="2.60.40.3140">
    <property type="match status" value="1"/>
</dbReference>
<dbReference type="InterPro" id="IPR024618">
    <property type="entry name" value="DUF3857"/>
</dbReference>
<dbReference type="PANTHER" id="PTHR44858">
    <property type="entry name" value="TETRATRICOPEPTIDE REPEAT PROTEIN 6"/>
    <property type="match status" value="1"/>
</dbReference>
<dbReference type="SUPFAM" id="SSF54001">
    <property type="entry name" value="Cysteine proteinases"/>
    <property type="match status" value="1"/>
</dbReference>
<dbReference type="InterPro" id="IPR011990">
    <property type="entry name" value="TPR-like_helical_dom_sf"/>
</dbReference>
<dbReference type="InterPro" id="IPR038765">
    <property type="entry name" value="Papain-like_cys_pep_sf"/>
</dbReference>
<dbReference type="PANTHER" id="PTHR44858:SF1">
    <property type="entry name" value="UDP-N-ACETYLGLUCOSAMINE--PEPTIDE N-ACETYLGLUCOSAMINYLTRANSFERASE SPINDLY-RELATED"/>
    <property type="match status" value="1"/>
</dbReference>
<organism evidence="4 5">
    <name type="scientific">Pontixanthobacter gangjinensis</name>
    <dbReference type="NCBI Taxonomy" id="1028742"/>
    <lineage>
        <taxon>Bacteria</taxon>
        <taxon>Pseudomonadati</taxon>
        <taxon>Pseudomonadota</taxon>
        <taxon>Alphaproteobacteria</taxon>
        <taxon>Sphingomonadales</taxon>
        <taxon>Erythrobacteraceae</taxon>
        <taxon>Pontixanthobacter</taxon>
    </lineage>
</organism>
<name>A0A6I4SNM0_9SPHN</name>
<gene>
    <name evidence="4" type="ORF">GRI36_07605</name>
</gene>
<evidence type="ECO:0000313" key="4">
    <source>
        <dbReference type="EMBL" id="MXO56746.1"/>
    </source>
</evidence>
<keyword evidence="1" id="KW-0677">Repeat</keyword>
<dbReference type="EMBL" id="WTYS01000001">
    <property type="protein sequence ID" value="MXO56746.1"/>
    <property type="molecule type" value="Genomic_DNA"/>
</dbReference>
<sequence>MHKFAGISAITIMAASTPVWAGEEVRYEKAPGWVQIAQVDISNGDDGPSEILFDWQHRLDGGVVQSYQDRAVRIDNLAALTSEGTLQMTWSPDKGDLFIHRLEILRGDEVLDLIADGVEFEVLRREQGLEQRLLDGQLTATVAVPGLQEGDVLRVAHSTTVDDQALGDEMQAFQYLPPEPFRVAKGRAIVSWPEGADTRFAAGPNVILPVPETRGGYNFLTIDLPIAKREDMPSDAPSRFRAPPILRVGSFASWQELSRVMEPHFTAAAQLSKDSMVANEAAFIMGEASDPLRRTELAVRLVQDQVSYLLNGLDGGNYLPQNAEETWEKRYGDCKAKSVLLHALLQQMGIDSNVVLVTTQGGDALPGLLPIPGNFDHMIVRATVDGVDYWLDGTSTATRMANMAEVPAFHYALPLTSAGADLTPMTDREQPYPDTNVEVVFDHSAGIDLPVLFEIKIEISGAQGAGVQAIVDEDDPEFRKQMTRNFGGGMTNAGQVTTIDLKYDDETAIGTVLVKGVADSEFSYDEGKFSTSLANVGEGVSFSPNRVRPNWREIPVATNGPSRTHMSMEIKLPGKGEGFTFRGIEDLDSSYANTRLVRKVSKSGAIIRIEEQEISRLGEIAVADLAASRQAALRISKADLELDAPANSVWRWERSKSELAKLTADALAAYNYAVEQADDDDFGPLKARARFNWLVYDFENAIEDYSAVIAEEPTASLFLDRASLNESLGRLGDAIADIQHAYDLSPQNSTAYYQAQLMARAGDTDGALALLDLLPVSEDEIDGMVDARSIVLGLAGSIDSGLELLAERLGDRTDNSTLLNADCWYRAIHKVALDDAVSLCNRAVERARSPAPVLDSRAMVHYRRGDMVSALVDLDAALKLSPAMSASRYLRGIILLDQGKSEGRRQVEMALRQSPELAEYYALYGIKPKS</sequence>
<dbReference type="OrthoDB" id="98874at2"/>
<dbReference type="InterPro" id="IPR050498">
    <property type="entry name" value="Ycf3"/>
</dbReference>
<comment type="caution">
    <text evidence="4">The sequence shown here is derived from an EMBL/GenBank/DDBJ whole genome shotgun (WGS) entry which is preliminary data.</text>
</comment>
<dbReference type="Pfam" id="PF12969">
    <property type="entry name" value="DUF3857"/>
    <property type="match status" value="1"/>
</dbReference>
<accession>A0A6I4SNM0</accession>
<keyword evidence="5" id="KW-1185">Reference proteome</keyword>
<dbReference type="AlphaFoldDB" id="A0A6I4SNM0"/>
<dbReference type="RefSeq" id="WP_160597910.1">
    <property type="nucleotide sequence ID" value="NZ_WTYS01000001.1"/>
</dbReference>
<feature type="domain" description="DUF3857" evidence="3">
    <location>
        <begin position="64"/>
        <end position="222"/>
    </location>
</feature>
<dbReference type="Proteomes" id="UP000468943">
    <property type="component" value="Unassembled WGS sequence"/>
</dbReference>
<reference evidence="4 5" key="1">
    <citation type="submission" date="2019-12" db="EMBL/GenBank/DDBJ databases">
        <title>Genomic-based taxomic classification of the family Erythrobacteraceae.</title>
        <authorList>
            <person name="Xu L."/>
        </authorList>
    </citation>
    <scope>NUCLEOTIDE SEQUENCE [LARGE SCALE GENOMIC DNA]</scope>
    <source>
        <strain evidence="4 5">JCM 17802</strain>
    </source>
</reference>
<evidence type="ECO:0000313" key="5">
    <source>
        <dbReference type="Proteomes" id="UP000468943"/>
    </source>
</evidence>
<evidence type="ECO:0000259" key="3">
    <source>
        <dbReference type="Pfam" id="PF12969"/>
    </source>
</evidence>
<evidence type="ECO:0000256" key="1">
    <source>
        <dbReference type="ARBA" id="ARBA00022737"/>
    </source>
</evidence>
<dbReference type="InterPro" id="IPR019734">
    <property type="entry name" value="TPR_rpt"/>
</dbReference>
<protein>
    <submittedName>
        <fullName evidence="4">DUF3857 domain-containing protein</fullName>
    </submittedName>
</protein>
<dbReference type="SUPFAM" id="SSF48452">
    <property type="entry name" value="TPR-like"/>
    <property type="match status" value="1"/>
</dbReference>
<proteinExistence type="predicted"/>
<evidence type="ECO:0000256" key="2">
    <source>
        <dbReference type="ARBA" id="ARBA00022803"/>
    </source>
</evidence>
<dbReference type="SMART" id="SM00028">
    <property type="entry name" value="TPR"/>
    <property type="match status" value="2"/>
</dbReference>
<keyword evidence="2" id="KW-0802">TPR repeat</keyword>
<dbReference type="Gene3D" id="3.10.620.30">
    <property type="match status" value="1"/>
</dbReference>